<keyword evidence="2" id="KW-1185">Reference proteome</keyword>
<evidence type="ECO:0000313" key="2">
    <source>
        <dbReference type="Proteomes" id="UP000192569"/>
    </source>
</evidence>
<dbReference type="Proteomes" id="UP000192569">
    <property type="component" value="Chromosome I"/>
</dbReference>
<name>A0A1W1VP83_9FIRM</name>
<dbReference type="STRING" id="698762.SAMN00808754_1171"/>
<evidence type="ECO:0008006" key="3">
    <source>
        <dbReference type="Google" id="ProtNLM"/>
    </source>
</evidence>
<organism evidence="1 2">
    <name type="scientific">Thermanaeromonas toyohensis ToBE</name>
    <dbReference type="NCBI Taxonomy" id="698762"/>
    <lineage>
        <taxon>Bacteria</taxon>
        <taxon>Bacillati</taxon>
        <taxon>Bacillota</taxon>
        <taxon>Clostridia</taxon>
        <taxon>Neomoorellales</taxon>
        <taxon>Neomoorellaceae</taxon>
        <taxon>Thermanaeromonas</taxon>
    </lineage>
</organism>
<dbReference type="EMBL" id="LT838272">
    <property type="protein sequence ID" value="SMB95083.1"/>
    <property type="molecule type" value="Genomic_DNA"/>
</dbReference>
<proteinExistence type="predicted"/>
<accession>A0A1W1VP83</accession>
<gene>
    <name evidence="1" type="ORF">SAMN00808754_1171</name>
</gene>
<dbReference type="RefSeq" id="WP_084664730.1">
    <property type="nucleotide sequence ID" value="NZ_LT838272.1"/>
</dbReference>
<dbReference type="OrthoDB" id="2427546at2"/>
<dbReference type="AlphaFoldDB" id="A0A1W1VP83"/>
<evidence type="ECO:0000313" key="1">
    <source>
        <dbReference type="EMBL" id="SMB95083.1"/>
    </source>
</evidence>
<reference evidence="1 2" key="1">
    <citation type="submission" date="2017-04" db="EMBL/GenBank/DDBJ databases">
        <authorList>
            <person name="Afonso C.L."/>
            <person name="Miller P.J."/>
            <person name="Scott M.A."/>
            <person name="Spackman E."/>
            <person name="Goraichik I."/>
            <person name="Dimitrov K.M."/>
            <person name="Suarez D.L."/>
            <person name="Swayne D.E."/>
        </authorList>
    </citation>
    <scope>NUCLEOTIDE SEQUENCE [LARGE SCALE GENOMIC DNA]</scope>
    <source>
        <strain evidence="1 2">ToBE</strain>
    </source>
</reference>
<sequence>MKKIEVELFCPQCLENTVHRATCVGDFLLTLECSNCGKKTRVSRRVPVKELTQDFLERLMTKPLRITEELRRSPHKTLLSLPRRAITKPLRLMQEVMDDLGLLGRERKS</sequence>
<protein>
    <recommendedName>
        <fullName evidence="3">Bh protein</fullName>
    </recommendedName>
</protein>